<dbReference type="AlphaFoldDB" id="A0A2T2YEI8"/>
<proteinExistence type="predicted"/>
<name>A0A2T2YEI8_9BACT</name>
<dbReference type="RefSeq" id="WP_106928937.1">
    <property type="nucleotide sequence ID" value="NZ_PYFT01000001.1"/>
</dbReference>
<organism evidence="1 2">
    <name type="scientific">Adhaeribacter arboris</name>
    <dbReference type="NCBI Taxonomy" id="2072846"/>
    <lineage>
        <taxon>Bacteria</taxon>
        <taxon>Pseudomonadati</taxon>
        <taxon>Bacteroidota</taxon>
        <taxon>Cytophagia</taxon>
        <taxon>Cytophagales</taxon>
        <taxon>Hymenobacteraceae</taxon>
        <taxon>Adhaeribacter</taxon>
    </lineage>
</organism>
<dbReference type="OrthoDB" id="1495892at2"/>
<dbReference type="EMBL" id="PYFT01000001">
    <property type="protein sequence ID" value="PSR53868.1"/>
    <property type="molecule type" value="Genomic_DNA"/>
</dbReference>
<protein>
    <recommendedName>
        <fullName evidence="3">DinB-like domain-containing protein</fullName>
    </recommendedName>
</protein>
<dbReference type="Proteomes" id="UP000240357">
    <property type="component" value="Unassembled WGS sequence"/>
</dbReference>
<comment type="caution">
    <text evidence="1">The sequence shown here is derived from an EMBL/GenBank/DDBJ whole genome shotgun (WGS) entry which is preliminary data.</text>
</comment>
<dbReference type="Gene3D" id="1.20.120.450">
    <property type="entry name" value="dinb family like domain"/>
    <property type="match status" value="1"/>
</dbReference>
<dbReference type="SUPFAM" id="SSF109854">
    <property type="entry name" value="DinB/YfiT-like putative metalloenzymes"/>
    <property type="match status" value="1"/>
</dbReference>
<dbReference type="InterPro" id="IPR034660">
    <property type="entry name" value="DinB/YfiT-like"/>
</dbReference>
<reference evidence="1 2" key="1">
    <citation type="submission" date="2018-03" db="EMBL/GenBank/DDBJ databases">
        <title>Adhaeribacter sp. HMF7605 Genome sequencing and assembly.</title>
        <authorList>
            <person name="Kang H."/>
            <person name="Kang J."/>
            <person name="Cha I."/>
            <person name="Kim H."/>
            <person name="Joh K."/>
        </authorList>
    </citation>
    <scope>NUCLEOTIDE SEQUENCE [LARGE SCALE GENOMIC DNA]</scope>
    <source>
        <strain evidence="1 2">HMF7605</strain>
    </source>
</reference>
<evidence type="ECO:0000313" key="1">
    <source>
        <dbReference type="EMBL" id="PSR53868.1"/>
    </source>
</evidence>
<gene>
    <name evidence="1" type="ORF">AHMF7605_10245</name>
</gene>
<keyword evidence="2" id="KW-1185">Reference proteome</keyword>
<evidence type="ECO:0008006" key="3">
    <source>
        <dbReference type="Google" id="ProtNLM"/>
    </source>
</evidence>
<sequence>MVSELDQYNFAQLRTKPAPKSWSLGQVYCHLLEATAFFVEQVKTCLSTTANINEAAAPAAKIMFQNNSFPDEILEGPPFNKYTPQPAS</sequence>
<accession>A0A2T2YEI8</accession>
<evidence type="ECO:0000313" key="2">
    <source>
        <dbReference type="Proteomes" id="UP000240357"/>
    </source>
</evidence>